<proteinExistence type="predicted"/>
<comment type="caution">
    <text evidence="1">The sequence shown here is derived from an EMBL/GenBank/DDBJ whole genome shotgun (WGS) entry which is preliminary data.</text>
</comment>
<protein>
    <recommendedName>
        <fullName evidence="3">Adenylate kinase</fullName>
    </recommendedName>
</protein>
<dbReference type="InterPro" id="IPR027417">
    <property type="entry name" value="P-loop_NTPase"/>
</dbReference>
<organism evidence="1 2">
    <name type="scientific">candidate division WWE3 bacterium RBG_16_37_10</name>
    <dbReference type="NCBI Taxonomy" id="1802610"/>
    <lineage>
        <taxon>Bacteria</taxon>
        <taxon>Katanobacteria</taxon>
    </lineage>
</organism>
<evidence type="ECO:0000313" key="2">
    <source>
        <dbReference type="Proteomes" id="UP000177371"/>
    </source>
</evidence>
<dbReference type="AlphaFoldDB" id="A0A1F4UX41"/>
<gene>
    <name evidence="1" type="ORF">A2W32_00695</name>
</gene>
<evidence type="ECO:0008006" key="3">
    <source>
        <dbReference type="Google" id="ProtNLM"/>
    </source>
</evidence>
<reference evidence="1 2" key="1">
    <citation type="journal article" date="2016" name="Nat. Commun.">
        <title>Thousands of microbial genomes shed light on interconnected biogeochemical processes in an aquifer system.</title>
        <authorList>
            <person name="Anantharaman K."/>
            <person name="Brown C.T."/>
            <person name="Hug L.A."/>
            <person name="Sharon I."/>
            <person name="Castelle C.J."/>
            <person name="Probst A.J."/>
            <person name="Thomas B.C."/>
            <person name="Singh A."/>
            <person name="Wilkins M.J."/>
            <person name="Karaoz U."/>
            <person name="Brodie E.L."/>
            <person name="Williams K.H."/>
            <person name="Hubbard S.S."/>
            <person name="Banfield J.F."/>
        </authorList>
    </citation>
    <scope>NUCLEOTIDE SEQUENCE [LARGE SCALE GENOMIC DNA]</scope>
</reference>
<dbReference type="Proteomes" id="UP000177371">
    <property type="component" value="Unassembled WGS sequence"/>
</dbReference>
<evidence type="ECO:0000313" key="1">
    <source>
        <dbReference type="EMBL" id="OGC49499.1"/>
    </source>
</evidence>
<dbReference type="EMBL" id="MEUT01000050">
    <property type="protein sequence ID" value="OGC49499.1"/>
    <property type="molecule type" value="Genomic_DNA"/>
</dbReference>
<accession>A0A1F4UX41</accession>
<dbReference type="Gene3D" id="3.40.50.300">
    <property type="entry name" value="P-loop containing nucleotide triphosphate hydrolases"/>
    <property type="match status" value="1"/>
</dbReference>
<dbReference type="SUPFAM" id="SSF52540">
    <property type="entry name" value="P-loop containing nucleoside triphosphate hydrolases"/>
    <property type="match status" value="1"/>
</dbReference>
<dbReference type="STRING" id="1802610.A2W32_00695"/>
<sequence>MDFPIFNSKELSNGKVYNLNNPEDRQEYFHVKLGKKVDEVKEFLEKKPFVGYMLAKKMAGKGTYAKMFEEILGPERFAHVSVGDVVRDVHEILIDTANPAKQKDLIKYLEKNYRGFLPIDDALEALKNRSQGKISIPTEFILVLLKREIDNIGRKALFIDGLPRNTDQISYSLYFRNLINFGDCPDFFVLIEIPLEMIEGRMKHRLVCPICHTSRGLTYNPTKFVGYDNETKGFYLICDNSNCNGYNKVRYVEKEGDSSGIGSIRERIDLDEKLMRVAVKLYGIPKVIIRNSVPAEIAHQYLEDYEFQPAFSYSYENGEIEVSRKPWEFKDDNGVVSNTMLAATYVLNMFSQIHQILIG</sequence>
<name>A0A1F4UX41_UNCKA</name>